<dbReference type="InterPro" id="IPR005485">
    <property type="entry name" value="Rbsml_uL18_euk_arch"/>
</dbReference>
<name>A0A0A1TWH5_ENTIV</name>
<dbReference type="GO" id="GO:0003735">
    <property type="term" value="F:structural constituent of ribosome"/>
    <property type="evidence" value="ECO:0007669"/>
    <property type="project" value="InterPro"/>
</dbReference>
<dbReference type="OMA" id="CQIASAH"/>
<dbReference type="HAMAP" id="MF_01337_A">
    <property type="entry name" value="Ribosomal_uL18_A"/>
    <property type="match status" value="1"/>
</dbReference>
<feature type="domain" description="Large ribosomal subunit protein uL18 C-terminal eukaryotes" evidence="7">
    <location>
        <begin position="232"/>
        <end position="284"/>
    </location>
</feature>
<dbReference type="GO" id="GO:0022625">
    <property type="term" value="C:cytosolic large ribosomal subunit"/>
    <property type="evidence" value="ECO:0007669"/>
    <property type="project" value="TreeGrafter"/>
</dbReference>
<dbReference type="EMBL" id="KB207240">
    <property type="protein sequence ID" value="ELP83688.1"/>
    <property type="molecule type" value="Genomic_DNA"/>
</dbReference>
<reference evidence="8 9" key="1">
    <citation type="submission" date="2012-10" db="EMBL/GenBank/DDBJ databases">
        <authorList>
            <person name="Zafar N."/>
            <person name="Inman J."/>
            <person name="Hall N."/>
            <person name="Lorenzi H."/>
            <person name="Caler E."/>
        </authorList>
    </citation>
    <scope>NUCLEOTIDE SEQUENCE [LARGE SCALE GENOMIC DNA]</scope>
    <source>
        <strain evidence="8 9">IP1</strain>
    </source>
</reference>
<keyword evidence="9" id="KW-1185">Reference proteome</keyword>
<dbReference type="RefSeq" id="XP_004183034.1">
    <property type="nucleotide sequence ID" value="XM_004182986.1"/>
</dbReference>
<dbReference type="AlphaFoldDB" id="A0A0A1TWH5"/>
<evidence type="ECO:0000256" key="2">
    <source>
        <dbReference type="ARBA" id="ARBA00007116"/>
    </source>
</evidence>
<dbReference type="KEGG" id="eiv:EIN_468220"/>
<dbReference type="InterPro" id="IPR057268">
    <property type="entry name" value="Ribosomal_L18"/>
</dbReference>
<evidence type="ECO:0000256" key="3">
    <source>
        <dbReference type="ARBA" id="ARBA00022490"/>
    </source>
</evidence>
<keyword evidence="3" id="KW-0963">Cytoplasm</keyword>
<dbReference type="InterPro" id="IPR025607">
    <property type="entry name" value="Ribosomal_uL18_C_euk"/>
</dbReference>
<dbReference type="Pfam" id="PF14204">
    <property type="entry name" value="Ribosomal_L18_c"/>
    <property type="match status" value="1"/>
</dbReference>
<gene>
    <name evidence="8" type="ORF">EIN_468220</name>
</gene>
<accession>A0A0A1TWH5</accession>
<evidence type="ECO:0000313" key="8">
    <source>
        <dbReference type="EMBL" id="ELP83688.1"/>
    </source>
</evidence>
<comment type="subcellular location">
    <subcellularLocation>
        <location evidence="1">Cytoplasm</location>
    </subcellularLocation>
</comment>
<dbReference type="GO" id="GO:0008097">
    <property type="term" value="F:5S rRNA binding"/>
    <property type="evidence" value="ECO:0007669"/>
    <property type="project" value="InterPro"/>
</dbReference>
<evidence type="ECO:0000256" key="5">
    <source>
        <dbReference type="ARBA" id="ARBA00023274"/>
    </source>
</evidence>
<evidence type="ECO:0000256" key="6">
    <source>
        <dbReference type="SAM" id="MobiDB-lite"/>
    </source>
</evidence>
<dbReference type="OrthoDB" id="1618453at2759"/>
<dbReference type="VEuPathDB" id="AmoebaDB:EIN_468220"/>
<dbReference type="GO" id="GO:0006412">
    <property type="term" value="P:translation"/>
    <property type="evidence" value="ECO:0007669"/>
    <property type="project" value="InterPro"/>
</dbReference>
<feature type="region of interest" description="Disordered" evidence="6">
    <location>
        <begin position="244"/>
        <end position="272"/>
    </location>
</feature>
<dbReference type="Gene3D" id="3.30.420.100">
    <property type="match status" value="1"/>
</dbReference>
<evidence type="ECO:0000259" key="7">
    <source>
        <dbReference type="Pfam" id="PF14204"/>
    </source>
</evidence>
<comment type="similarity">
    <text evidence="2">Belongs to the universal ribosomal protein uL18 family.</text>
</comment>
<proteinExistence type="inferred from homology"/>
<dbReference type="SUPFAM" id="SSF53137">
    <property type="entry name" value="Translational machinery components"/>
    <property type="match status" value="1"/>
</dbReference>
<dbReference type="PANTHER" id="PTHR23410">
    <property type="entry name" value="RIBOSOMAL PROTEIN L5-RELATED"/>
    <property type="match status" value="1"/>
</dbReference>
<dbReference type="PRINTS" id="PR00058">
    <property type="entry name" value="RIBOSOMALL5"/>
</dbReference>
<evidence type="ECO:0000256" key="4">
    <source>
        <dbReference type="ARBA" id="ARBA00022980"/>
    </source>
</evidence>
<protein>
    <submittedName>
        <fullName evidence="8">60S ribosomal protein L5, putative</fullName>
    </submittedName>
</protein>
<sequence length="290" mass="33258">MGYLKVVKNRAYFKKYQTKMRRRREGKTDYYARRKMIFQDKDKYRTPKYRLIVRITNKNVIAQVAHSEIVGDKIICAAYSYELAKYGITLGLTNYAACYATGLLMARRLLQKLNLDKTFVGVSDAKKIGEDFTQEEVKERRPFKCILDVGLARTTTGARIFAVMKGMCDGGVYVPHSPSRFVGAGENDKALRGRILGAHVASYMKHLSEENADLYKKQFGRFIKAGISPDSLEKMYLEAHKKIRENPAAAKHDAKKEYKKRPQNKKLTLEQRKANIQAKLAKIAEQEKKE</sequence>
<dbReference type="PANTHER" id="PTHR23410:SF12">
    <property type="entry name" value="LARGE RIBOSOMAL SUBUNIT PROTEIN UL18"/>
    <property type="match status" value="1"/>
</dbReference>
<dbReference type="CDD" id="cd00432">
    <property type="entry name" value="Ribosomal_L18_L5e"/>
    <property type="match status" value="1"/>
</dbReference>
<dbReference type="GO" id="GO:0000027">
    <property type="term" value="P:ribosomal large subunit assembly"/>
    <property type="evidence" value="ECO:0007669"/>
    <property type="project" value="TreeGrafter"/>
</dbReference>
<evidence type="ECO:0000256" key="1">
    <source>
        <dbReference type="ARBA" id="ARBA00004496"/>
    </source>
</evidence>
<organism evidence="8 9">
    <name type="scientific">Entamoeba invadens IP1</name>
    <dbReference type="NCBI Taxonomy" id="370355"/>
    <lineage>
        <taxon>Eukaryota</taxon>
        <taxon>Amoebozoa</taxon>
        <taxon>Evosea</taxon>
        <taxon>Archamoebae</taxon>
        <taxon>Mastigamoebida</taxon>
        <taxon>Entamoebidae</taxon>
        <taxon>Entamoeba</taxon>
    </lineage>
</organism>
<dbReference type="Pfam" id="PF17144">
    <property type="entry name" value="Ribosomal_L5e"/>
    <property type="match status" value="1"/>
</dbReference>
<evidence type="ECO:0000313" key="9">
    <source>
        <dbReference type="Proteomes" id="UP000014680"/>
    </source>
</evidence>
<keyword evidence="4 8" id="KW-0689">Ribosomal protein</keyword>
<dbReference type="Proteomes" id="UP000014680">
    <property type="component" value="Unassembled WGS sequence"/>
</dbReference>
<keyword evidence="5" id="KW-0687">Ribonucleoprotein</keyword>
<dbReference type="GeneID" id="14882638"/>